<dbReference type="RefSeq" id="WP_091530595.1">
    <property type="nucleotide sequence ID" value="NZ_FOOC01000001.1"/>
</dbReference>
<evidence type="ECO:0000259" key="4">
    <source>
        <dbReference type="Pfam" id="PF01055"/>
    </source>
</evidence>
<dbReference type="SUPFAM" id="SSF51011">
    <property type="entry name" value="Glycosyl hydrolase domain"/>
    <property type="match status" value="1"/>
</dbReference>
<dbReference type="InterPro" id="IPR017853">
    <property type="entry name" value="GH"/>
</dbReference>
<evidence type="ECO:0000256" key="3">
    <source>
        <dbReference type="SAM" id="SignalP"/>
    </source>
</evidence>
<evidence type="ECO:0000313" key="7">
    <source>
        <dbReference type="EMBL" id="SFF27224.1"/>
    </source>
</evidence>
<dbReference type="SUPFAM" id="SSF74650">
    <property type="entry name" value="Galactose mutarotase-like"/>
    <property type="match status" value="1"/>
</dbReference>
<dbReference type="Gene3D" id="2.60.40.1760">
    <property type="entry name" value="glycosyl hydrolase (family 31)"/>
    <property type="match status" value="1"/>
</dbReference>
<dbReference type="InterPro" id="IPR048395">
    <property type="entry name" value="Glyco_hydro_31_C"/>
</dbReference>
<reference evidence="7 8" key="1">
    <citation type="submission" date="2016-10" db="EMBL/GenBank/DDBJ databases">
        <authorList>
            <person name="de Groot N.N."/>
        </authorList>
    </citation>
    <scope>NUCLEOTIDE SEQUENCE [LARGE SCALE GENOMIC DNA]</scope>
    <source>
        <strain evidence="7 8">DSM 23609</strain>
    </source>
</reference>
<evidence type="ECO:0000256" key="2">
    <source>
        <dbReference type="RuleBase" id="RU361185"/>
    </source>
</evidence>
<dbReference type="InterPro" id="IPR025887">
    <property type="entry name" value="Glyco_hydro_31_N_dom"/>
</dbReference>
<dbReference type="Proteomes" id="UP000199771">
    <property type="component" value="Unassembled WGS sequence"/>
</dbReference>
<comment type="similarity">
    <text evidence="1 2">Belongs to the glycosyl hydrolase 31 family.</text>
</comment>
<organism evidence="7 8">
    <name type="scientific">Fontimonas thermophila</name>
    <dbReference type="NCBI Taxonomy" id="1076937"/>
    <lineage>
        <taxon>Bacteria</taxon>
        <taxon>Pseudomonadati</taxon>
        <taxon>Pseudomonadota</taxon>
        <taxon>Gammaproteobacteria</taxon>
        <taxon>Nevskiales</taxon>
        <taxon>Nevskiaceae</taxon>
        <taxon>Fontimonas</taxon>
    </lineage>
</organism>
<dbReference type="GO" id="GO:0005975">
    <property type="term" value="P:carbohydrate metabolic process"/>
    <property type="evidence" value="ECO:0007669"/>
    <property type="project" value="InterPro"/>
</dbReference>
<keyword evidence="2" id="KW-0326">Glycosidase</keyword>
<evidence type="ECO:0000313" key="8">
    <source>
        <dbReference type="Proteomes" id="UP000199771"/>
    </source>
</evidence>
<evidence type="ECO:0000259" key="5">
    <source>
        <dbReference type="Pfam" id="PF13802"/>
    </source>
</evidence>
<keyword evidence="3" id="KW-0732">Signal</keyword>
<dbReference type="STRING" id="1076937.SAMN04488120_101313"/>
<dbReference type="InterPro" id="IPR013780">
    <property type="entry name" value="Glyco_hydro_b"/>
</dbReference>
<keyword evidence="2 7" id="KW-0378">Hydrolase</keyword>
<feature type="domain" description="Glycosyl hydrolase family 31 C-terminal" evidence="6">
    <location>
        <begin position="627"/>
        <end position="728"/>
    </location>
</feature>
<dbReference type="InterPro" id="IPR052990">
    <property type="entry name" value="Sulfoquinovosidase_GH31"/>
</dbReference>
<keyword evidence="8" id="KW-1185">Reference proteome</keyword>
<dbReference type="Pfam" id="PF13802">
    <property type="entry name" value="Gal_mutarotas_2"/>
    <property type="match status" value="1"/>
</dbReference>
<dbReference type="PANTHER" id="PTHR46959:SF2">
    <property type="entry name" value="SULFOQUINOVOSIDASE"/>
    <property type="match status" value="1"/>
</dbReference>
<evidence type="ECO:0000259" key="6">
    <source>
        <dbReference type="Pfam" id="PF21365"/>
    </source>
</evidence>
<sequence length="765" mass="83992">MRGVAWLLRAGALACAALSAGCGDSTLPPSVRPEPSAWAVDAGALKLRVDENPWRLRFFDAEGNALLNEAAASSAALGGLAVFPGPPSAGAGAAPLLPPVVLGTPAAPVAREQGWTAAMRLVAERRDGDVWIGSVATANPELSLEVRAFAQADGVIAIEVLPDTSLGIQAMRVGFEAAPGEGFFGFGQRSQAVNQAGEVLEHYVGEGPYQDEEYPFITAVVPKWGIRWRRDASYYPIPWLLSSRGYGVLLDHDELSYHRLDATVWSAEVEAAALRFRVFAGPTPAEALRRYTEATGRQPDTLAPWAFGPWVQAQGGNLDARSVEQITRFVAADVPTSVTAGYTHYLPCGDQRGVEDQQRQHVRALNALGTAVHAYFNPMLCADYQPVFDQAIEQGVLIRDRLGQTYRYPYTTSTVFEVSQFDFTAPGTVAFVRRLLDEAIGHGYEGWMEDFGEYTPLDAVDRNGVTGTAFHNRYPRDYHCGFAAATAHHRKPLARFVRSGWTGSAACSPIVWGGDPSTVFGFDGLESSIYQALSMGLSGVGIWGSDIGGFFALGFTRRTPELLDRWIAFGAFSVIFRNQAGGIVIPDKDQPEIWDEPHLPIWRRYAKLRTQLYPYVRAAVDTYYRTGLPVMRHHVLTHPQDPQAIALDDQYLFGPDLLVAPVYQAGATERRLYLPHGRWVNFWDAVIYEEPTGAFRLREGTIPIVEGGQWVTVPAPREQIPLFVRAGARIPVLPPDVQTLADHGGPDIVRLRDRENQIRELHFPS</sequence>
<accession>A0A1I2HAL8</accession>
<dbReference type="PROSITE" id="PS51257">
    <property type="entry name" value="PROKAR_LIPOPROTEIN"/>
    <property type="match status" value="1"/>
</dbReference>
<protein>
    <submittedName>
        <fullName evidence="7">Alpha-glucosidase, glycosyl hydrolase family GH31</fullName>
    </submittedName>
</protein>
<name>A0A1I2HAL8_9GAMM</name>
<dbReference type="GO" id="GO:0004553">
    <property type="term" value="F:hydrolase activity, hydrolyzing O-glycosyl compounds"/>
    <property type="evidence" value="ECO:0007669"/>
    <property type="project" value="InterPro"/>
</dbReference>
<dbReference type="Pfam" id="PF01055">
    <property type="entry name" value="Glyco_hydro_31_2nd"/>
    <property type="match status" value="1"/>
</dbReference>
<dbReference type="Gene3D" id="3.20.20.80">
    <property type="entry name" value="Glycosidases"/>
    <property type="match status" value="1"/>
</dbReference>
<feature type="domain" description="Glycoside hydrolase family 31 N-terminal" evidence="5">
    <location>
        <begin position="28"/>
        <end position="252"/>
    </location>
</feature>
<feature type="signal peptide" evidence="3">
    <location>
        <begin position="1"/>
        <end position="22"/>
    </location>
</feature>
<feature type="chain" id="PRO_5011790230" evidence="3">
    <location>
        <begin position="23"/>
        <end position="765"/>
    </location>
</feature>
<dbReference type="InterPro" id="IPR000322">
    <property type="entry name" value="Glyco_hydro_31_TIM"/>
</dbReference>
<proteinExistence type="inferred from homology"/>
<dbReference type="AlphaFoldDB" id="A0A1I2HAL8"/>
<dbReference type="PANTHER" id="PTHR46959">
    <property type="entry name" value="SULFOQUINOVOSIDASE"/>
    <property type="match status" value="1"/>
</dbReference>
<dbReference type="Pfam" id="PF21365">
    <property type="entry name" value="Glyco_hydro_31_3rd"/>
    <property type="match status" value="1"/>
</dbReference>
<dbReference type="EMBL" id="FOOC01000001">
    <property type="protein sequence ID" value="SFF27224.1"/>
    <property type="molecule type" value="Genomic_DNA"/>
</dbReference>
<gene>
    <name evidence="7" type="ORF">SAMN04488120_101313</name>
</gene>
<dbReference type="InterPro" id="IPR011013">
    <property type="entry name" value="Gal_mutarotase_sf_dom"/>
</dbReference>
<feature type="domain" description="Glycoside hydrolase family 31 TIM barrel" evidence="4">
    <location>
        <begin position="302"/>
        <end position="616"/>
    </location>
</feature>
<evidence type="ECO:0000256" key="1">
    <source>
        <dbReference type="ARBA" id="ARBA00007806"/>
    </source>
</evidence>
<dbReference type="Gene3D" id="2.60.40.1180">
    <property type="entry name" value="Golgi alpha-mannosidase II"/>
    <property type="match status" value="1"/>
</dbReference>
<dbReference type="CDD" id="cd14752">
    <property type="entry name" value="GH31_N"/>
    <property type="match status" value="1"/>
</dbReference>
<dbReference type="SUPFAM" id="SSF51445">
    <property type="entry name" value="(Trans)glycosidases"/>
    <property type="match status" value="1"/>
</dbReference>
<dbReference type="OrthoDB" id="176168at2"/>
<dbReference type="GO" id="GO:0030246">
    <property type="term" value="F:carbohydrate binding"/>
    <property type="evidence" value="ECO:0007669"/>
    <property type="project" value="InterPro"/>
</dbReference>